<feature type="domain" description="Formiminotransferase N-terminal subdomain" evidence="4">
    <location>
        <begin position="1"/>
        <end position="185"/>
    </location>
</feature>
<dbReference type="GO" id="GO:0030409">
    <property type="term" value="F:glutamate formimidoyltransferase activity"/>
    <property type="evidence" value="ECO:0007669"/>
    <property type="project" value="UniProtKB-EC"/>
</dbReference>
<comment type="caution">
    <text evidence="5">The sequence shown here is derived from an EMBL/GenBank/DDBJ whole genome shotgun (WGS) entry which is preliminary data.</text>
</comment>
<dbReference type="InterPro" id="IPR022384">
    <property type="entry name" value="FormiminoTrfase_cat_dom_sf"/>
</dbReference>
<gene>
    <name evidence="5" type="ORF">CYMTET_25456</name>
</gene>
<organism evidence="5 6">
    <name type="scientific">Cymbomonas tetramitiformis</name>
    <dbReference type="NCBI Taxonomy" id="36881"/>
    <lineage>
        <taxon>Eukaryota</taxon>
        <taxon>Viridiplantae</taxon>
        <taxon>Chlorophyta</taxon>
        <taxon>Pyramimonadophyceae</taxon>
        <taxon>Pyramimonadales</taxon>
        <taxon>Pyramimonadaceae</taxon>
        <taxon>Cymbomonas</taxon>
    </lineage>
</organism>
<dbReference type="SMART" id="SM01221">
    <property type="entry name" value="FTCD"/>
    <property type="match status" value="1"/>
</dbReference>
<dbReference type="InterPro" id="IPR012886">
    <property type="entry name" value="Formiminotransferase_N"/>
</dbReference>
<dbReference type="PANTHER" id="PTHR12234">
    <property type="entry name" value="FORMIMINOTRANSFERASE-CYCLODEAMINASE"/>
    <property type="match status" value="1"/>
</dbReference>
<dbReference type="Proteomes" id="UP001190700">
    <property type="component" value="Unassembled WGS sequence"/>
</dbReference>
<dbReference type="Gene3D" id="3.30.990.10">
    <property type="entry name" value="Formiminotransferase, N-terminal subdomain"/>
    <property type="match status" value="1"/>
</dbReference>
<proteinExistence type="predicted"/>
<dbReference type="SUPFAM" id="SSF55116">
    <property type="entry name" value="Formiminotransferase domain of formiminotransferase-cyclodeaminase"/>
    <property type="match status" value="2"/>
</dbReference>
<evidence type="ECO:0000259" key="3">
    <source>
        <dbReference type="SMART" id="SM01221"/>
    </source>
</evidence>
<accession>A0AAE0FUH1</accession>
<reference evidence="5 6" key="1">
    <citation type="journal article" date="2015" name="Genome Biol. Evol.">
        <title>Comparative Genomics of a Bacterivorous Green Alga Reveals Evolutionary Causalities and Consequences of Phago-Mixotrophic Mode of Nutrition.</title>
        <authorList>
            <person name="Burns J.A."/>
            <person name="Paasch A."/>
            <person name="Narechania A."/>
            <person name="Kim E."/>
        </authorList>
    </citation>
    <scope>NUCLEOTIDE SEQUENCE [LARGE SCALE GENOMIC DNA]</scope>
    <source>
        <strain evidence="5 6">PLY_AMNH</strain>
    </source>
</reference>
<dbReference type="InterPro" id="IPR013802">
    <property type="entry name" value="Formiminotransferase_C"/>
</dbReference>
<dbReference type="InterPro" id="IPR037064">
    <property type="entry name" value="Formiminotransferase_N_sf"/>
</dbReference>
<protein>
    <recommendedName>
        <fullName evidence="1">glutamate formimidoyltransferase</fullName>
        <ecNumber evidence="1">2.1.2.5</ecNumber>
    </recommendedName>
</protein>
<sequence length="288" mass="30548">MFGCNIYVSEGRDAKILDALEGVVRSSEGTALVKAFRDAPYHRTGFTLVSPAGPLLCSAVVALVGAALTKIDLQSHEASHPRLGSVDHISCSPLCTSVPIEQAVELAHQIGRHVGSDFKVPVYTYGSANSSARKLADIRRQFGYFDGESKGEWKHAPSGLLSLEPEFGPSNAMVQSGIVCLGACPWVVNFNVALHTDDLAMARRVAKRVSARGGGLAEVEAMALPHSDGIVEIACNLLNTAITPQQEVAEKISALAKEADLEVGEGYNTNLTPVELTCKAAHMLGLRS</sequence>
<evidence type="ECO:0000256" key="1">
    <source>
        <dbReference type="ARBA" id="ARBA00012252"/>
    </source>
</evidence>
<evidence type="ECO:0000259" key="4">
    <source>
        <dbReference type="SMART" id="SM01222"/>
    </source>
</evidence>
<dbReference type="Gene3D" id="3.30.70.670">
    <property type="entry name" value="Formiminotransferase, C-terminal subdomain"/>
    <property type="match status" value="1"/>
</dbReference>
<dbReference type="InterPro" id="IPR051623">
    <property type="entry name" value="FTCD"/>
</dbReference>
<name>A0AAE0FUH1_9CHLO</name>
<keyword evidence="6" id="KW-1185">Reference proteome</keyword>
<keyword evidence="2" id="KW-0808">Transferase</keyword>
<dbReference type="GO" id="GO:0005542">
    <property type="term" value="F:folic acid binding"/>
    <property type="evidence" value="ECO:0007669"/>
    <property type="project" value="InterPro"/>
</dbReference>
<dbReference type="EMBL" id="LGRX02013611">
    <property type="protein sequence ID" value="KAK3265890.1"/>
    <property type="molecule type" value="Genomic_DNA"/>
</dbReference>
<dbReference type="Pfam" id="PF07837">
    <property type="entry name" value="FTCD_N"/>
    <property type="match status" value="1"/>
</dbReference>
<feature type="domain" description="Formiminotransferase C-terminal subdomain" evidence="3">
    <location>
        <begin position="188"/>
        <end position="288"/>
    </location>
</feature>
<dbReference type="SMART" id="SM01222">
    <property type="entry name" value="FTCD_N"/>
    <property type="match status" value="1"/>
</dbReference>
<dbReference type="PANTHER" id="PTHR12234:SF1">
    <property type="entry name" value="FORMIMINOTRANSFERASE N-TERMINAL SUBDOMAIN-CONTAINING PROTEIN"/>
    <property type="match status" value="1"/>
</dbReference>
<dbReference type="InterPro" id="IPR037070">
    <property type="entry name" value="Formiminotransferase_C_sf"/>
</dbReference>
<evidence type="ECO:0000313" key="5">
    <source>
        <dbReference type="EMBL" id="KAK3265890.1"/>
    </source>
</evidence>
<dbReference type="EC" id="2.1.2.5" evidence="1"/>
<evidence type="ECO:0000313" key="6">
    <source>
        <dbReference type="Proteomes" id="UP001190700"/>
    </source>
</evidence>
<dbReference type="AlphaFoldDB" id="A0AAE0FUH1"/>
<evidence type="ECO:0000256" key="2">
    <source>
        <dbReference type="ARBA" id="ARBA00022679"/>
    </source>
</evidence>